<evidence type="ECO:0008006" key="3">
    <source>
        <dbReference type="Google" id="ProtNLM"/>
    </source>
</evidence>
<proteinExistence type="predicted"/>
<accession>A0A6H1P9X6</accession>
<dbReference type="Proteomes" id="UP000501868">
    <property type="component" value="Chromosome"/>
</dbReference>
<evidence type="ECO:0000313" key="1">
    <source>
        <dbReference type="EMBL" id="QIZ10197.1"/>
    </source>
</evidence>
<organism evidence="1 2">
    <name type="scientific">Priestia megaterium</name>
    <name type="common">Bacillus megaterium</name>
    <dbReference type="NCBI Taxonomy" id="1404"/>
    <lineage>
        <taxon>Bacteria</taxon>
        <taxon>Bacillati</taxon>
        <taxon>Bacillota</taxon>
        <taxon>Bacilli</taxon>
        <taxon>Bacillales</taxon>
        <taxon>Bacillaceae</taxon>
        <taxon>Priestia</taxon>
    </lineage>
</organism>
<sequence>MTENLMKYFKDTVIKVNRDGSESKIGKLLDERDDYIAVLTEEDGVVYYKTQHIKSFTENTKGKWEFDVEIPENFKNAEKFKDLLKSLKYHWVKINRGGSETVNGVLCEVKDDFVHVVANEELVRIPIFYINNVSYRSKN</sequence>
<dbReference type="EMBL" id="CP051128">
    <property type="protein sequence ID" value="QIZ10197.1"/>
    <property type="molecule type" value="Genomic_DNA"/>
</dbReference>
<gene>
    <name evidence="1" type="ORF">HFZ78_28635</name>
</gene>
<reference evidence="1 2" key="1">
    <citation type="submission" date="2020-04" db="EMBL/GenBank/DDBJ databases">
        <title>Genome-Wide Identification of 5-Methylcytosine Sites in Bacterial Genomes By High-Throughput Sequencing of MspJI Restriction Fragments.</title>
        <authorList>
            <person name="Wu V."/>
        </authorList>
    </citation>
    <scope>NUCLEOTIDE SEQUENCE [LARGE SCALE GENOMIC DNA]</scope>
    <source>
        <strain evidence="1 2">S2</strain>
    </source>
</reference>
<reference evidence="1 2" key="2">
    <citation type="submission" date="2020-04" db="EMBL/GenBank/DDBJ databases">
        <authorList>
            <person name="Fomenkov A."/>
            <person name="Anton B.P."/>
            <person name="Roberts R.J."/>
        </authorList>
    </citation>
    <scope>NUCLEOTIDE SEQUENCE [LARGE SCALE GENOMIC DNA]</scope>
    <source>
        <strain evidence="1 2">S2</strain>
    </source>
</reference>
<dbReference type="AlphaFoldDB" id="A0A6H1P9X6"/>
<evidence type="ECO:0000313" key="2">
    <source>
        <dbReference type="Proteomes" id="UP000501868"/>
    </source>
</evidence>
<name>A0A6H1P9X6_PRIMG</name>
<protein>
    <recommendedName>
        <fullName evidence="3">Spore coat protein B</fullName>
    </recommendedName>
</protein>